<feature type="compositionally biased region" description="Basic and acidic residues" evidence="1">
    <location>
        <begin position="514"/>
        <end position="527"/>
    </location>
</feature>
<feature type="region of interest" description="Disordered" evidence="1">
    <location>
        <begin position="177"/>
        <end position="196"/>
    </location>
</feature>
<evidence type="ECO:0000313" key="2">
    <source>
        <dbReference type="EMBL" id="KAG0286109.1"/>
    </source>
</evidence>
<reference evidence="2" key="1">
    <citation type="journal article" date="2020" name="Fungal Divers.">
        <title>Resolving the Mortierellaceae phylogeny through synthesis of multi-gene phylogenetics and phylogenomics.</title>
        <authorList>
            <person name="Vandepol N."/>
            <person name="Liber J."/>
            <person name="Desiro A."/>
            <person name="Na H."/>
            <person name="Kennedy M."/>
            <person name="Barry K."/>
            <person name="Grigoriev I.V."/>
            <person name="Miller A.N."/>
            <person name="O'Donnell K."/>
            <person name="Stajich J.E."/>
            <person name="Bonito G."/>
        </authorList>
    </citation>
    <scope>NUCLEOTIDE SEQUENCE</scope>
    <source>
        <strain evidence="2">NVP60</strain>
    </source>
</reference>
<feature type="region of interest" description="Disordered" evidence="1">
    <location>
        <begin position="466"/>
        <end position="611"/>
    </location>
</feature>
<feature type="compositionally biased region" description="Polar residues" evidence="1">
    <location>
        <begin position="1"/>
        <end position="22"/>
    </location>
</feature>
<gene>
    <name evidence="2" type="ORF">BGZ97_007548</name>
</gene>
<dbReference type="EMBL" id="JAAAIN010003363">
    <property type="protein sequence ID" value="KAG0286109.1"/>
    <property type="molecule type" value="Genomic_DNA"/>
</dbReference>
<accession>A0A9P6UEX8</accession>
<feature type="region of interest" description="Disordered" evidence="1">
    <location>
        <begin position="627"/>
        <end position="646"/>
    </location>
</feature>
<protein>
    <submittedName>
        <fullName evidence="2">Uncharacterized protein</fullName>
    </submittedName>
</protein>
<dbReference type="OrthoDB" id="2449748at2759"/>
<feature type="region of interest" description="Disordered" evidence="1">
    <location>
        <begin position="210"/>
        <end position="267"/>
    </location>
</feature>
<dbReference type="Proteomes" id="UP000823405">
    <property type="component" value="Unassembled WGS sequence"/>
</dbReference>
<dbReference type="AlphaFoldDB" id="A0A9P6UEX8"/>
<sequence>MNPPYSSSLGTPSAIPSKQNLSPLAGGQLGRPHVFQHNNTQLFPSPATAVGQAVAPSQQQQQYDFTNQQQQHYHHPIQQQQHNFQQQHQQYHYSSQQQQQSNFSSQQRQQQQQQHIYTDHQRGLSSQHQHRSSALLYSEWPVDFGLNKHHLPFPQSPSSSSSQLTPVSLQLKQNNDSTLISPASTPLLSSSSTSTTAGSLTTAITSVMSPELSSSQGSTSSFLATTSKRGASAPVEPPRAKKARRIIDDEEEETHDVVDDDEEKKGEDEVVVVVEEEGEGEEDNDFLPPWMFDDDDDEPVEVLSASGKPRSLEDKRTDWIVRQLNKPEVFLILQAPKQGTPRTTPKSRIFQQLANGINSWYPSPNQVQYTMKQVKTKVETIKASFKRGQDLVHKSGFGTTNPSKTWKQQVLKTSPHYFKLEANWCVAWSDLVQDYCDSTSNLDDKVIDDNPTRAAIKAVRRRSMKANGSEIEQMVGEGIASDNSERDKDEDVLEARTMQELKQSGSRVQKGKMVQKEKAAVREKQAQKESPTTIYQRPSQRPLPKKSFTKAGPVGSSSQASNTAGGTQGSTSKAQIKDNYTQKSGGGGGGSDKMQSLADSVRATLESEKKNKEVELLIMKQRLALEESEAKEKAEARRAKVGAGGE</sequence>
<name>A0A9P6UEX8_9FUNG</name>
<organism evidence="2 3">
    <name type="scientific">Linnemannia gamsii</name>
    <dbReference type="NCBI Taxonomy" id="64522"/>
    <lineage>
        <taxon>Eukaryota</taxon>
        <taxon>Fungi</taxon>
        <taxon>Fungi incertae sedis</taxon>
        <taxon>Mucoromycota</taxon>
        <taxon>Mortierellomycotina</taxon>
        <taxon>Mortierellomycetes</taxon>
        <taxon>Mortierellales</taxon>
        <taxon>Mortierellaceae</taxon>
        <taxon>Linnemannia</taxon>
    </lineage>
</organism>
<proteinExistence type="predicted"/>
<feature type="compositionally biased region" description="Basic and acidic residues" evidence="1">
    <location>
        <begin position="483"/>
        <end position="499"/>
    </location>
</feature>
<feature type="compositionally biased region" description="Acidic residues" evidence="1">
    <location>
        <begin position="248"/>
        <end position="262"/>
    </location>
</feature>
<keyword evidence="3" id="KW-1185">Reference proteome</keyword>
<feature type="region of interest" description="Disordered" evidence="1">
    <location>
        <begin position="1"/>
        <end position="130"/>
    </location>
</feature>
<evidence type="ECO:0000256" key="1">
    <source>
        <dbReference type="SAM" id="MobiDB-lite"/>
    </source>
</evidence>
<comment type="caution">
    <text evidence="2">The sequence shown here is derived from an EMBL/GenBank/DDBJ whole genome shotgun (WGS) entry which is preliminary data.</text>
</comment>
<feature type="compositionally biased region" description="Low complexity" evidence="1">
    <location>
        <begin position="210"/>
        <end position="221"/>
    </location>
</feature>
<feature type="compositionally biased region" description="Low complexity" evidence="1">
    <location>
        <begin position="58"/>
        <end position="115"/>
    </location>
</feature>
<feature type="compositionally biased region" description="Polar residues" evidence="1">
    <location>
        <begin position="555"/>
        <end position="583"/>
    </location>
</feature>
<feature type="compositionally biased region" description="Polar residues" evidence="1">
    <location>
        <begin position="528"/>
        <end position="539"/>
    </location>
</feature>
<feature type="compositionally biased region" description="Basic and acidic residues" evidence="1">
    <location>
        <begin position="627"/>
        <end position="638"/>
    </location>
</feature>
<evidence type="ECO:0000313" key="3">
    <source>
        <dbReference type="Proteomes" id="UP000823405"/>
    </source>
</evidence>